<sequence>MEEVNNPPQTGSGQPQQHPINHTRPFFYVQQPSQPYYMYPWHMNNPYGHYGFPGSGLPLGRPYVAPYAFMQYPGYVIPYAPMQPIDYRRMFNPYVPSAAACDVRFRNSQIRVRRETACSEAQTEPSDALNSLIESLDKLVTREVVNPRKVASGVSQDSGICLPEDGQKCDKQEMQPKPASMALADVPFSSAVVPPGDSCTAAYKEELTQSLCDKLAQQEYSEAPERVQSLDGSSVCQEASLKSMVMERQGNVRVEQQVPCSVKSLCEMAPEQVVRDCEEPMSQSAGFAQPSTHHLPDKVTELGNKTSKVPLVASATGGSGVSHVPPVDFEDLPYRILRLPYDAVPPVGLLQKDAPLWCVDQLSSLIPPARYLSSFGNGYYSYYPQTVQERQSVLSPSLDELSSRDEIFSTDMEDMDLIPDHAYVASGRPVDGTGESQDPDGDGDLQSFSSSEECSVCSRKTCATCGSTLSKKTKWNKVRSLEFCAPQEEEGTEEAFGEDYEDVEMDKNACELQKAPVKKQPHPKRHVQPHCGQQASRQRSKKGHFEELGAPVCLEALDQESSLETCCEEHRAMARAEKYKGKELRNPCSRSTSDGQRKEGAVASDQESWESYCVKGRSKSLKPYPSSRGQGMSATHQSPGTGYHGPNVSDRPPGSPGSTSSVRGSCQTPAEGYSHQHHPRPFFYIQPSQPYVPYQWHMPLQYGPYYGYPGFGYGVVMPASPYGFPSNPYMETPGYVVPHTQLHLTDYRRLLNPHFTPAMAYHTRRFRYQHVTAPRETTSSEVQTDPLPQGTSDSWLSGASENGVRSAQSTRSDSGQGSSSTNTSTSLCLEASPQAGGAEGLRDPDVEVMPTPPQATATPKGACMFQREEVRIECDGALSGLKIVSSHETTAESTQDAPGDLAQCDVWSVSSAEGIIPLYHPPLTEGTAITQDGMCLTEQLEQQPCMPSYPDILLVGGSPSSGTEKPELPCTEGCNVPARKTASDPVTDIVQVCREAGNNNASSLKEACFKILRLPFEMRYFEGLQKVESSVWSMEPLVPYMPLVDQKVQHDLEDKKVIEKNVPAKMAEACEVPMETSVSQVPVTSSEAHCENSTSVPPYLPSGSWLADFGNVYYYSKLPPSVQEHLSSFSASAEQLGDKLSNDSEGQAMVTFAGRMAGKHTHLLSLDGKGHLYPKDHLTRLPAIKSIIPSDDGQRSCSRCAKRSIPCGSTLKVSGVKRHRTALPASTDMTLSRVTCRCCSGKVLRKGSGPNVLDSQDGAKEMENDAAQNGAHPAMPKQLCCEANRPTEGGGPKCSKRHLEKCSVKLAKLREQNCACKDLGDSGIYGGSSPKRTSMVGVCNENVVVWNGAGDERKTQEQRSNSQRSQREKSRQGTVPVPGKGGSENGNRLKNHSKQRKQCALSQERLHLKTSSKVIAQQLQKNDTEALVEGFFNQSSWTKHGTNRRDTRY</sequence>
<feature type="region of interest" description="Disordered" evidence="1">
    <location>
        <begin position="582"/>
        <end position="606"/>
    </location>
</feature>
<evidence type="ECO:0000256" key="1">
    <source>
        <dbReference type="SAM" id="MobiDB-lite"/>
    </source>
</evidence>
<feature type="compositionally biased region" description="Polar residues" evidence="1">
    <location>
        <begin position="656"/>
        <end position="668"/>
    </location>
</feature>
<dbReference type="PANTHER" id="PTHR38654:SF1">
    <property type="entry name" value="BUCKY BALL"/>
    <property type="match status" value="1"/>
</dbReference>
<feature type="compositionally biased region" description="Polar residues" evidence="1">
    <location>
        <begin position="1"/>
        <end position="20"/>
    </location>
</feature>
<feature type="region of interest" description="Disordered" evidence="1">
    <location>
        <begin position="424"/>
        <end position="447"/>
    </location>
</feature>
<dbReference type="InterPro" id="IPR053309">
    <property type="entry name" value="Balbiani_Body_Formation"/>
</dbReference>
<feature type="compositionally biased region" description="Polar residues" evidence="1">
    <location>
        <begin position="627"/>
        <end position="640"/>
    </location>
</feature>
<gene>
    <name evidence="2" type="ORF">Z043_109015</name>
</gene>
<evidence type="ECO:0008006" key="4">
    <source>
        <dbReference type="Google" id="ProtNLM"/>
    </source>
</evidence>
<dbReference type="EMBL" id="JARO02002736">
    <property type="protein sequence ID" value="KPP72024.1"/>
    <property type="molecule type" value="Genomic_DNA"/>
</dbReference>
<protein>
    <recommendedName>
        <fullName evidence="4">Bucky ball</fullName>
    </recommendedName>
</protein>
<feature type="region of interest" description="Disordered" evidence="1">
    <location>
        <begin position="1"/>
        <end position="21"/>
    </location>
</feature>
<reference evidence="2 3" key="1">
    <citation type="submission" date="2015-08" db="EMBL/GenBank/DDBJ databases">
        <title>The genome of the Asian arowana (Scleropages formosus).</title>
        <authorList>
            <person name="Tan M.H."/>
            <person name="Gan H.M."/>
            <person name="Croft L.J."/>
            <person name="Austin C.M."/>
        </authorList>
    </citation>
    <scope>NUCLEOTIDE SEQUENCE [LARGE SCALE GENOMIC DNA]</scope>
    <source>
        <strain evidence="2">Aro1</strain>
    </source>
</reference>
<dbReference type="PANTHER" id="PTHR38654">
    <property type="entry name" value="BUCKY BALL-RELATED"/>
    <property type="match status" value="1"/>
</dbReference>
<feature type="compositionally biased region" description="Basic residues" evidence="1">
    <location>
        <begin position="516"/>
        <end position="528"/>
    </location>
</feature>
<feature type="region of interest" description="Disordered" evidence="1">
    <location>
        <begin position="1349"/>
        <end position="1400"/>
    </location>
</feature>
<comment type="caution">
    <text evidence="2">The sequence shown here is derived from an EMBL/GenBank/DDBJ whole genome shotgun (WGS) entry which is preliminary data.</text>
</comment>
<feature type="region of interest" description="Disordered" evidence="1">
    <location>
        <begin position="618"/>
        <end position="674"/>
    </location>
</feature>
<feature type="region of interest" description="Disordered" evidence="1">
    <location>
        <begin position="516"/>
        <end position="542"/>
    </location>
</feature>
<organism evidence="2 3">
    <name type="scientific">Scleropages formosus</name>
    <name type="common">Asian bonytongue</name>
    <name type="synonym">Osteoglossum formosum</name>
    <dbReference type="NCBI Taxonomy" id="113540"/>
    <lineage>
        <taxon>Eukaryota</taxon>
        <taxon>Metazoa</taxon>
        <taxon>Chordata</taxon>
        <taxon>Craniata</taxon>
        <taxon>Vertebrata</taxon>
        <taxon>Euteleostomi</taxon>
        <taxon>Actinopterygii</taxon>
        <taxon>Neopterygii</taxon>
        <taxon>Teleostei</taxon>
        <taxon>Osteoglossocephala</taxon>
        <taxon>Osteoglossomorpha</taxon>
        <taxon>Osteoglossiformes</taxon>
        <taxon>Osteoglossidae</taxon>
        <taxon>Scleropages</taxon>
    </lineage>
</organism>
<dbReference type="Proteomes" id="UP000034805">
    <property type="component" value="Unassembled WGS sequence"/>
</dbReference>
<evidence type="ECO:0000313" key="2">
    <source>
        <dbReference type="EMBL" id="KPP72024.1"/>
    </source>
</evidence>
<feature type="region of interest" description="Disordered" evidence="1">
    <location>
        <begin position="773"/>
        <end position="859"/>
    </location>
</feature>
<feature type="compositionally biased region" description="Low complexity" evidence="1">
    <location>
        <begin position="808"/>
        <end position="826"/>
    </location>
</feature>
<accession>A0A0P7UD42</accession>
<evidence type="ECO:0000313" key="3">
    <source>
        <dbReference type="Proteomes" id="UP000034805"/>
    </source>
</evidence>
<feature type="compositionally biased region" description="Polar residues" evidence="1">
    <location>
        <begin position="789"/>
        <end position="807"/>
    </location>
</feature>
<proteinExistence type="predicted"/>
<name>A0A0P7UD42_SCLFO</name>